<dbReference type="GO" id="GO:0005737">
    <property type="term" value="C:cytoplasm"/>
    <property type="evidence" value="ECO:0007669"/>
    <property type="project" value="TreeGrafter"/>
</dbReference>
<evidence type="ECO:0000256" key="3">
    <source>
        <dbReference type="ARBA" id="ARBA00011886"/>
    </source>
</evidence>
<comment type="pathway">
    <text evidence="1">Purine metabolism; purine nucleoside salvage.</text>
</comment>
<evidence type="ECO:0000313" key="8">
    <source>
        <dbReference type="EMBL" id="CEQ42826.1"/>
    </source>
</evidence>
<dbReference type="SUPFAM" id="SSF53167">
    <property type="entry name" value="Purine and uridine phosphorylases"/>
    <property type="match status" value="1"/>
</dbReference>
<gene>
    <name evidence="8" type="primary">SPOSA6832_04681</name>
</gene>
<dbReference type="GO" id="GO:0009116">
    <property type="term" value="P:nucleoside metabolic process"/>
    <property type="evidence" value="ECO:0007669"/>
    <property type="project" value="InterPro"/>
</dbReference>
<dbReference type="InterPro" id="IPR000845">
    <property type="entry name" value="Nucleoside_phosphorylase_d"/>
</dbReference>
<dbReference type="UniPathway" id="UPA00606"/>
<protein>
    <recommendedName>
        <fullName evidence="3">purine-nucleoside phosphorylase</fullName>
        <ecNumber evidence="3">2.4.2.1</ecNumber>
    </recommendedName>
    <alternativeName>
        <fullName evidence="6">Inosine-guanosine phosphorylase</fullName>
    </alternativeName>
</protein>
<evidence type="ECO:0000256" key="2">
    <source>
        <dbReference type="ARBA" id="ARBA00006751"/>
    </source>
</evidence>
<dbReference type="InterPro" id="IPR035994">
    <property type="entry name" value="Nucleoside_phosphorylase_sf"/>
</dbReference>
<dbReference type="OrthoDB" id="10261782at2759"/>
<evidence type="ECO:0000256" key="4">
    <source>
        <dbReference type="ARBA" id="ARBA00022676"/>
    </source>
</evidence>
<name>A0A0D6ESS2_SPOSA</name>
<dbReference type="Gene3D" id="3.40.50.1580">
    <property type="entry name" value="Nucleoside phosphorylase domain"/>
    <property type="match status" value="1"/>
</dbReference>
<evidence type="ECO:0000313" key="9">
    <source>
        <dbReference type="Proteomes" id="UP000243876"/>
    </source>
</evidence>
<dbReference type="Proteomes" id="UP000243876">
    <property type="component" value="Unassembled WGS sequence"/>
</dbReference>
<feature type="domain" description="Nucleoside phosphorylase" evidence="7">
    <location>
        <begin position="13"/>
        <end position="165"/>
    </location>
</feature>
<evidence type="ECO:0000256" key="6">
    <source>
        <dbReference type="ARBA" id="ARBA00031036"/>
    </source>
</evidence>
<dbReference type="PANTHER" id="PTHR11904">
    <property type="entry name" value="METHYLTHIOADENOSINE/PURINE NUCLEOSIDE PHOSPHORYLASE"/>
    <property type="match status" value="1"/>
</dbReference>
<dbReference type="AlphaFoldDB" id="A0A0D6ESS2"/>
<keyword evidence="5" id="KW-0808">Transferase</keyword>
<dbReference type="EMBL" id="CENE01000037">
    <property type="protein sequence ID" value="CEQ42826.1"/>
    <property type="molecule type" value="Genomic_DNA"/>
</dbReference>
<dbReference type="PANTHER" id="PTHR11904:SF9">
    <property type="entry name" value="PURINE NUCLEOSIDE PHOSPHORYLASE-RELATED"/>
    <property type="match status" value="1"/>
</dbReference>
<keyword evidence="9" id="KW-1185">Reference proteome</keyword>
<dbReference type="GO" id="GO:0004731">
    <property type="term" value="F:purine-nucleoside phosphorylase activity"/>
    <property type="evidence" value="ECO:0007669"/>
    <property type="project" value="UniProtKB-EC"/>
</dbReference>
<reference evidence="9" key="1">
    <citation type="submission" date="2015-02" db="EMBL/GenBank/DDBJ databases">
        <authorList>
            <person name="Gon?alves P."/>
        </authorList>
    </citation>
    <scope>NUCLEOTIDE SEQUENCE [LARGE SCALE GENOMIC DNA]</scope>
</reference>
<dbReference type="EC" id="2.4.2.1" evidence="3"/>
<evidence type="ECO:0000256" key="5">
    <source>
        <dbReference type="ARBA" id="ARBA00022679"/>
    </source>
</evidence>
<proteinExistence type="inferred from homology"/>
<dbReference type="Pfam" id="PF01048">
    <property type="entry name" value="PNP_UDP_1"/>
    <property type="match status" value="1"/>
</dbReference>
<sequence length="277" mass="30072">MKVSPFRQLSYYPMRIMKLLGCTHTIITNAAGGLNPDWDVGTVVAVLDHMSLPSLPTTLTFARKRSAHPRSSTGPRGPFAKVSTLGSVLDHVLSPFPSPLRAQTDALDIETQVAGPSYETRAEQRFLRAAGADAVGMSTVPEVIAARHAGLRVLVLSLITNIVVATPYRYAEAVVETEESSTLDGLSKVTDARETQEEEEGVANHQEVSLGARRCGLSLSFYAPPSAVPGGRCLRETADYLYCSPSFLEGSRRFRKKGGRYSLLGRAHSRAMLRVEL</sequence>
<comment type="similarity">
    <text evidence="2">Belongs to the PNP/MTAP phosphorylase family.</text>
</comment>
<feature type="non-terminal residue" evidence="8">
    <location>
        <position position="1"/>
    </location>
</feature>
<accession>A0A0D6ESS2</accession>
<evidence type="ECO:0000256" key="1">
    <source>
        <dbReference type="ARBA" id="ARBA00005058"/>
    </source>
</evidence>
<dbReference type="InterPro" id="IPR011268">
    <property type="entry name" value="Purine_phosphorylase"/>
</dbReference>
<evidence type="ECO:0000259" key="7">
    <source>
        <dbReference type="Pfam" id="PF01048"/>
    </source>
</evidence>
<organism evidence="8 9">
    <name type="scientific">Sporidiobolus salmonicolor</name>
    <name type="common">Yeast-like fungus</name>
    <name type="synonym">Sporobolomyces salmonicolor</name>
    <dbReference type="NCBI Taxonomy" id="5005"/>
    <lineage>
        <taxon>Eukaryota</taxon>
        <taxon>Fungi</taxon>
        <taxon>Dikarya</taxon>
        <taxon>Basidiomycota</taxon>
        <taxon>Pucciniomycotina</taxon>
        <taxon>Microbotryomycetes</taxon>
        <taxon>Sporidiobolales</taxon>
        <taxon>Sporidiobolaceae</taxon>
        <taxon>Sporobolomyces</taxon>
    </lineage>
</organism>
<keyword evidence="4" id="KW-0328">Glycosyltransferase</keyword>